<gene>
    <name evidence="1" type="ORF">HERILL_LOCUS14893</name>
</gene>
<reference evidence="1 2" key="1">
    <citation type="submission" date="2020-11" db="EMBL/GenBank/DDBJ databases">
        <authorList>
            <person name="Wallbank WR R."/>
            <person name="Pardo Diaz C."/>
            <person name="Kozak K."/>
            <person name="Martin S."/>
            <person name="Jiggins C."/>
            <person name="Moest M."/>
            <person name="Warren A I."/>
            <person name="Generalovic N T."/>
            <person name="Byers J.R.P. K."/>
            <person name="Montejo-Kovacevich G."/>
            <person name="Yen C E."/>
        </authorList>
    </citation>
    <scope>NUCLEOTIDE SEQUENCE [LARGE SCALE GENOMIC DNA]</scope>
</reference>
<evidence type="ECO:0000313" key="2">
    <source>
        <dbReference type="Proteomes" id="UP000594454"/>
    </source>
</evidence>
<dbReference type="InParanoid" id="A0A7R8Z1G1"/>
<keyword evidence="2" id="KW-1185">Reference proteome</keyword>
<accession>A0A7R8Z1G1</accession>
<dbReference type="EMBL" id="LR899014">
    <property type="protein sequence ID" value="CAD7092541.1"/>
    <property type="molecule type" value="Genomic_DNA"/>
</dbReference>
<evidence type="ECO:0000313" key="1">
    <source>
        <dbReference type="EMBL" id="CAD7092541.1"/>
    </source>
</evidence>
<sequence length="69" mass="7958">MPKKDQARLGPKPSCGAEREIRIAFLRCVVEPGKTYDFWLHRCGTDTPFQIEEHRQKEITEKEVDGVGE</sequence>
<name>A0A7R8Z1G1_HERIL</name>
<protein>
    <submittedName>
        <fullName evidence="1">Uncharacterized protein</fullName>
    </submittedName>
</protein>
<dbReference type="Proteomes" id="UP000594454">
    <property type="component" value="Chromosome 6"/>
</dbReference>
<dbReference type="AlphaFoldDB" id="A0A7R8Z1G1"/>
<proteinExistence type="predicted"/>
<organism evidence="1 2">
    <name type="scientific">Hermetia illucens</name>
    <name type="common">Black soldier fly</name>
    <dbReference type="NCBI Taxonomy" id="343691"/>
    <lineage>
        <taxon>Eukaryota</taxon>
        <taxon>Metazoa</taxon>
        <taxon>Ecdysozoa</taxon>
        <taxon>Arthropoda</taxon>
        <taxon>Hexapoda</taxon>
        <taxon>Insecta</taxon>
        <taxon>Pterygota</taxon>
        <taxon>Neoptera</taxon>
        <taxon>Endopterygota</taxon>
        <taxon>Diptera</taxon>
        <taxon>Brachycera</taxon>
        <taxon>Stratiomyomorpha</taxon>
        <taxon>Stratiomyidae</taxon>
        <taxon>Hermetiinae</taxon>
        <taxon>Hermetia</taxon>
    </lineage>
</organism>